<evidence type="ECO:0000256" key="6">
    <source>
        <dbReference type="ARBA" id="ARBA00023274"/>
    </source>
</evidence>
<dbReference type="STRING" id="8022.A0A060XL56"/>
<dbReference type="GO" id="GO:0003735">
    <property type="term" value="F:structural constituent of ribosome"/>
    <property type="evidence" value="ECO:0007669"/>
    <property type="project" value="InterPro"/>
</dbReference>
<evidence type="ECO:0000256" key="4">
    <source>
        <dbReference type="ARBA" id="ARBA00022980"/>
    </source>
</evidence>
<keyword evidence="6 7" id="KW-0687">Ribonucleoprotein</keyword>
<sequence length="168" mass="18516">MVLCICLIGQLEGRSWLALRIEHESCALESAARAYKNTGVGDTMAPLLLYRIVSSLTCHLTQITLSRIYPSTATTISRCLSSLTSYPARVLLTPGRPIQPLASSPRSSPQDGGSLLGQCQHLACLQPTSGMKTKSALKRRCKDCFFVVRRGRLFVFCKAHPRHKQRQG</sequence>
<dbReference type="EMBL" id="FR905527">
    <property type="protein sequence ID" value="CDQ79972.1"/>
    <property type="molecule type" value="Genomic_DNA"/>
</dbReference>
<evidence type="ECO:0000256" key="5">
    <source>
        <dbReference type="ARBA" id="ARBA00023128"/>
    </source>
</evidence>
<evidence type="ECO:0000313" key="8">
    <source>
        <dbReference type="EMBL" id="CDQ79972.1"/>
    </source>
</evidence>
<keyword evidence="3" id="KW-0809">Transit peptide</keyword>
<keyword evidence="5" id="KW-0496">Mitochondrion</keyword>
<accession>A0A060XL56</accession>
<dbReference type="AlphaFoldDB" id="A0A060XL56"/>
<dbReference type="InterPro" id="IPR035977">
    <property type="entry name" value="Ribosomal_bL36_sp"/>
</dbReference>
<dbReference type="InterPro" id="IPR052143">
    <property type="entry name" value="Mitoribosomal_bL36m"/>
</dbReference>
<keyword evidence="4 7" id="KW-0689">Ribosomal protein</keyword>
<comment type="similarity">
    <text evidence="2 7">Belongs to the bacterial ribosomal protein bL36 family.</text>
</comment>
<protein>
    <recommendedName>
        <fullName evidence="7">Ribosomal protein</fullName>
    </recommendedName>
</protein>
<dbReference type="GO" id="GO:0006412">
    <property type="term" value="P:translation"/>
    <property type="evidence" value="ECO:0007669"/>
    <property type="project" value="InterPro"/>
</dbReference>
<dbReference type="GO" id="GO:0005762">
    <property type="term" value="C:mitochondrial large ribosomal subunit"/>
    <property type="evidence" value="ECO:0007669"/>
    <property type="project" value="TreeGrafter"/>
</dbReference>
<dbReference type="Pfam" id="PF00444">
    <property type="entry name" value="Ribosomal_L36"/>
    <property type="match status" value="1"/>
</dbReference>
<dbReference type="PANTHER" id="PTHR46909">
    <property type="entry name" value="39S RIBOSOMAL PROTEIN L36, MITOCHONDRIAL"/>
    <property type="match status" value="1"/>
</dbReference>
<dbReference type="Proteomes" id="UP000193380">
    <property type="component" value="Unassembled WGS sequence"/>
</dbReference>
<evidence type="ECO:0000256" key="2">
    <source>
        <dbReference type="ARBA" id="ARBA00007645"/>
    </source>
</evidence>
<dbReference type="SUPFAM" id="SSF57840">
    <property type="entry name" value="Ribosomal protein L36"/>
    <property type="match status" value="1"/>
</dbReference>
<dbReference type="NCBIfam" id="TIGR01022">
    <property type="entry name" value="rpmJ_bact"/>
    <property type="match status" value="1"/>
</dbReference>
<evidence type="ECO:0000256" key="3">
    <source>
        <dbReference type="ARBA" id="ARBA00022946"/>
    </source>
</evidence>
<organism evidence="8 9">
    <name type="scientific">Oncorhynchus mykiss</name>
    <name type="common">Rainbow trout</name>
    <name type="synonym">Salmo gairdneri</name>
    <dbReference type="NCBI Taxonomy" id="8022"/>
    <lineage>
        <taxon>Eukaryota</taxon>
        <taxon>Metazoa</taxon>
        <taxon>Chordata</taxon>
        <taxon>Craniata</taxon>
        <taxon>Vertebrata</taxon>
        <taxon>Euteleostomi</taxon>
        <taxon>Actinopterygii</taxon>
        <taxon>Neopterygii</taxon>
        <taxon>Teleostei</taxon>
        <taxon>Protacanthopterygii</taxon>
        <taxon>Salmoniformes</taxon>
        <taxon>Salmonidae</taxon>
        <taxon>Salmoninae</taxon>
        <taxon>Oncorhynchus</taxon>
    </lineage>
</organism>
<reference evidence="8" key="1">
    <citation type="journal article" date="2014" name="Nat. Commun.">
        <title>The rainbow trout genome provides novel insights into evolution after whole-genome duplication in vertebrates.</title>
        <authorList>
            <person name="Berthelot C."/>
            <person name="Brunet F."/>
            <person name="Chalopin D."/>
            <person name="Juanchich A."/>
            <person name="Bernard M."/>
            <person name="Noel B."/>
            <person name="Bento P."/>
            <person name="Da Silva C."/>
            <person name="Labadie K."/>
            <person name="Alberti A."/>
            <person name="Aury J.M."/>
            <person name="Louis A."/>
            <person name="Dehais P."/>
            <person name="Bardou P."/>
            <person name="Montfort J."/>
            <person name="Klopp C."/>
            <person name="Cabau C."/>
            <person name="Gaspin C."/>
            <person name="Thorgaard G.H."/>
            <person name="Boussaha M."/>
            <person name="Quillet E."/>
            <person name="Guyomard R."/>
            <person name="Galiana D."/>
            <person name="Bobe J."/>
            <person name="Volff J.N."/>
            <person name="Genet C."/>
            <person name="Wincker P."/>
            <person name="Jaillon O."/>
            <person name="Roest Crollius H."/>
            <person name="Guiguen Y."/>
        </authorList>
    </citation>
    <scope>NUCLEOTIDE SEQUENCE [LARGE SCALE GENOMIC DNA]</scope>
</reference>
<gene>
    <name evidence="8" type="ORF">GSONMT00035522001</name>
</gene>
<dbReference type="HAMAP" id="MF_00251">
    <property type="entry name" value="Ribosomal_bL36"/>
    <property type="match status" value="1"/>
</dbReference>
<reference evidence="8" key="2">
    <citation type="submission" date="2014-03" db="EMBL/GenBank/DDBJ databases">
        <authorList>
            <person name="Genoscope - CEA"/>
        </authorList>
    </citation>
    <scope>NUCLEOTIDE SEQUENCE</scope>
</reference>
<name>A0A060XL56_ONCMY</name>
<dbReference type="InterPro" id="IPR000473">
    <property type="entry name" value="Ribosomal_bL36"/>
</dbReference>
<dbReference type="PROSITE" id="PS00828">
    <property type="entry name" value="RIBOSOMAL_L36"/>
    <property type="match status" value="1"/>
</dbReference>
<dbReference type="PANTHER" id="PTHR46909:SF1">
    <property type="entry name" value="LARGE RIBOSOMAL SUBUNIT PROTEIN BL36M"/>
    <property type="match status" value="1"/>
</dbReference>
<evidence type="ECO:0000256" key="7">
    <source>
        <dbReference type="RuleBase" id="RU000570"/>
    </source>
</evidence>
<comment type="subcellular location">
    <subcellularLocation>
        <location evidence="1">Mitochondrion</location>
    </subcellularLocation>
</comment>
<dbReference type="PaxDb" id="8022-A0A060XL56"/>
<evidence type="ECO:0000256" key="1">
    <source>
        <dbReference type="ARBA" id="ARBA00004173"/>
    </source>
</evidence>
<evidence type="ECO:0000313" key="9">
    <source>
        <dbReference type="Proteomes" id="UP000193380"/>
    </source>
</evidence>
<proteinExistence type="inferred from homology"/>